<protein>
    <recommendedName>
        <fullName evidence="3">Peptidase M20 dimerisation domain-containing protein</fullName>
    </recommendedName>
</protein>
<dbReference type="Pfam" id="PF01546">
    <property type="entry name" value="Peptidase_M20"/>
    <property type="match status" value="1"/>
</dbReference>
<feature type="binding site" evidence="2">
    <location>
        <position position="178"/>
    </location>
    <ligand>
        <name>Mn(2+)</name>
        <dbReference type="ChEBI" id="CHEBI:29035"/>
        <label>2</label>
    </ligand>
</feature>
<dbReference type="InterPro" id="IPR002933">
    <property type="entry name" value="Peptidase_M20"/>
</dbReference>
<dbReference type="RefSeq" id="WP_004898262.1">
    <property type="nucleotide sequence ID" value="NZ_BBTI01000010.1"/>
</dbReference>
<proteinExistence type="predicted"/>
<dbReference type="SUPFAM" id="SSF55031">
    <property type="entry name" value="Bacterial exopeptidase dimerisation domain"/>
    <property type="match status" value="1"/>
</dbReference>
<dbReference type="HOGENOM" id="CLU_023257_6_0_6"/>
<keyword evidence="2" id="KW-0464">Manganese</keyword>
<evidence type="ECO:0000259" key="3">
    <source>
        <dbReference type="Pfam" id="PF07687"/>
    </source>
</evidence>
<dbReference type="Pfam" id="PF07687">
    <property type="entry name" value="M20_dimer"/>
    <property type="match status" value="1"/>
</dbReference>
<keyword evidence="2" id="KW-0479">Metal-binding</keyword>
<dbReference type="GO" id="GO:0019877">
    <property type="term" value="P:diaminopimelate biosynthetic process"/>
    <property type="evidence" value="ECO:0007669"/>
    <property type="project" value="UniProtKB-ARBA"/>
</dbReference>
<dbReference type="CDD" id="cd05664">
    <property type="entry name" value="M20_Acy1-like"/>
    <property type="match status" value="1"/>
</dbReference>
<dbReference type="PIRSF" id="PIRSF005962">
    <property type="entry name" value="Pept_M20D_amidohydro"/>
    <property type="match status" value="1"/>
</dbReference>
<comment type="caution">
    <text evidence="4">The sequence shown here is derived from an EMBL/GenBank/DDBJ whole genome shotgun (WGS) entry which is preliminary data.</text>
</comment>
<comment type="cofactor">
    <cofactor evidence="2">
        <name>Mn(2+)</name>
        <dbReference type="ChEBI" id="CHEBI:29035"/>
    </cofactor>
    <text evidence="2">The Mn(2+) ion enhances activity.</text>
</comment>
<dbReference type="InterPro" id="IPR017439">
    <property type="entry name" value="Amidohydrolase"/>
</dbReference>
<dbReference type="Proteomes" id="UP000018418">
    <property type="component" value="Unassembled WGS sequence"/>
</dbReference>
<dbReference type="InterPro" id="IPR011650">
    <property type="entry name" value="Peptidase_M20_dimer"/>
</dbReference>
<dbReference type="SUPFAM" id="SSF53187">
    <property type="entry name" value="Zn-dependent exopeptidases"/>
    <property type="match status" value="1"/>
</dbReference>
<dbReference type="NCBIfam" id="TIGR01891">
    <property type="entry name" value="amidohydrolases"/>
    <property type="match status" value="1"/>
</dbReference>
<keyword evidence="5" id="KW-1185">Reference proteome</keyword>
<dbReference type="GO" id="GO:0046872">
    <property type="term" value="F:metal ion binding"/>
    <property type="evidence" value="ECO:0007669"/>
    <property type="project" value="UniProtKB-KW"/>
</dbReference>
<dbReference type="InterPro" id="IPR036264">
    <property type="entry name" value="Bact_exopeptidase_dim_dom"/>
</dbReference>
<dbReference type="PANTHER" id="PTHR11014">
    <property type="entry name" value="PEPTIDASE M20 FAMILY MEMBER"/>
    <property type="match status" value="1"/>
</dbReference>
<feature type="domain" description="Peptidase M20 dimerisation" evidence="3">
    <location>
        <begin position="200"/>
        <end position="296"/>
    </location>
</feature>
<keyword evidence="1" id="KW-0378">Hydrolase</keyword>
<evidence type="ECO:0000256" key="1">
    <source>
        <dbReference type="ARBA" id="ARBA00022801"/>
    </source>
</evidence>
<dbReference type="FunFam" id="3.30.70.360:FF:000001">
    <property type="entry name" value="N-acetyldiaminopimelate deacetylase"/>
    <property type="match status" value="1"/>
</dbReference>
<dbReference type="Gene3D" id="3.30.70.360">
    <property type="match status" value="1"/>
</dbReference>
<evidence type="ECO:0000313" key="4">
    <source>
        <dbReference type="EMBL" id="ESK49017.1"/>
    </source>
</evidence>
<feature type="binding site" evidence="2">
    <location>
        <position position="390"/>
    </location>
    <ligand>
        <name>Mn(2+)</name>
        <dbReference type="ChEBI" id="CHEBI:29035"/>
        <label>2</label>
    </ligand>
</feature>
<dbReference type="AlphaFoldDB" id="V2UFN7"/>
<dbReference type="PATRIC" id="fig|1341683.3.peg.2722"/>
<dbReference type="PANTHER" id="PTHR11014:SF63">
    <property type="entry name" value="METALLOPEPTIDASE, PUTATIVE (AFU_ORTHOLOGUE AFUA_6G09600)-RELATED"/>
    <property type="match status" value="1"/>
</dbReference>
<evidence type="ECO:0000256" key="2">
    <source>
        <dbReference type="PIRSR" id="PIRSR005962-1"/>
    </source>
</evidence>
<evidence type="ECO:0000313" key="5">
    <source>
        <dbReference type="Proteomes" id="UP000018418"/>
    </source>
</evidence>
<dbReference type="STRING" id="396323.VH98_03510"/>
<dbReference type="GO" id="GO:0050118">
    <property type="term" value="F:N-acetyldiaminopimelate deacetylase activity"/>
    <property type="evidence" value="ECO:0007669"/>
    <property type="project" value="UniProtKB-ARBA"/>
</dbReference>
<gene>
    <name evidence="4" type="ORF">P255_02756</name>
</gene>
<name>V2UFN7_9GAMM</name>
<dbReference type="OrthoDB" id="9777385at2"/>
<reference evidence="4 5" key="1">
    <citation type="submission" date="2013-10" db="EMBL/GenBank/DDBJ databases">
        <title>The Genome Sequence of Acinetobacter brisouii CIP 110357.</title>
        <authorList>
            <consortium name="The Broad Institute Genomics Platform"/>
            <consortium name="The Broad Institute Genome Sequencing Center for Infectious Disease"/>
            <person name="Cerqueira G."/>
            <person name="Feldgarden M."/>
            <person name="Courvalin P."/>
            <person name="Grillot-Courvalin C."/>
            <person name="Clermont D."/>
            <person name="Rocha E."/>
            <person name="Yoon E.-J."/>
            <person name="Nemec A."/>
            <person name="Young S.K."/>
            <person name="Zeng Q."/>
            <person name="Gargeya S."/>
            <person name="Fitzgerald M."/>
            <person name="Abouelleil A."/>
            <person name="Alvarado L."/>
            <person name="Berlin A.M."/>
            <person name="Chapman S.B."/>
            <person name="Gainer-Dewar J."/>
            <person name="Goldberg J."/>
            <person name="Gnerre S."/>
            <person name="Griggs A."/>
            <person name="Gujja S."/>
            <person name="Hansen M."/>
            <person name="Howarth C."/>
            <person name="Imamovic A."/>
            <person name="Ireland A."/>
            <person name="Larimer J."/>
            <person name="McCowan C."/>
            <person name="Murphy C."/>
            <person name="Pearson M."/>
            <person name="Poon T.W."/>
            <person name="Priest M."/>
            <person name="Roberts A."/>
            <person name="Saif S."/>
            <person name="Shea T."/>
            <person name="Sykes S."/>
            <person name="Wortman J."/>
            <person name="Nusbaum C."/>
            <person name="Birren B."/>
        </authorList>
    </citation>
    <scope>NUCLEOTIDE SEQUENCE [LARGE SCALE GENOMIC DNA]</scope>
    <source>
        <strain evidence="4 5">CIP 110357</strain>
    </source>
</reference>
<feature type="binding site" evidence="2">
    <location>
        <position position="117"/>
    </location>
    <ligand>
        <name>Mn(2+)</name>
        <dbReference type="ChEBI" id="CHEBI:29035"/>
        <label>2</label>
    </ligand>
</feature>
<dbReference type="Gene3D" id="3.40.630.10">
    <property type="entry name" value="Zn peptidases"/>
    <property type="match status" value="1"/>
</dbReference>
<feature type="binding site" evidence="2">
    <location>
        <position position="151"/>
    </location>
    <ligand>
        <name>Mn(2+)</name>
        <dbReference type="ChEBI" id="CHEBI:29035"/>
        <label>2</label>
    </ligand>
</feature>
<dbReference type="EMBL" id="AYEU01000011">
    <property type="protein sequence ID" value="ESK49017.1"/>
    <property type="molecule type" value="Genomic_DNA"/>
</dbReference>
<feature type="binding site" evidence="2">
    <location>
        <position position="115"/>
    </location>
    <ligand>
        <name>Mn(2+)</name>
        <dbReference type="ChEBI" id="CHEBI:29035"/>
        <label>2</label>
    </ligand>
</feature>
<sequence length="419" mass="44645">MNRTAVTAILKNLDQLMPELESLYKDVHAHPELSMQETRTAGLAADWLRKAGYEVTTGVGKTGVVGLLHNGDGPTIMLRADMDALPIEEATKLPYASTVTQMDNQGKSVPVGHMCGHDMHVTWLVGAAVLFAQARDVWKGTLMIVFQPGEETAEGARAMIEDRLLQRFPKPVVVLGQHVMLGAAGDIAGSAGPITSAADSLQIRLFGRGAHGSMPQAAIDPVVMAASTVLRLQTIVAREVAATEAAVITVGVLQAGTKENVIPDEAIIKLNVRTFDEGVRTRVLAAIERIVNAEAEASGAPRKPEITPLDQYPLNVNDVDASNCVAEAFRAYFSPARVHHTGPSPASEDFGCFATVWQVPSVFWFVGGTDPAAYAKAKAEGTLNQMPVNHSPLFAPVLHPTLETGVETLVVAALAWLTT</sequence>
<organism evidence="4 5">
    <name type="scientific">Acinetobacter brisouii CIP 110357</name>
    <dbReference type="NCBI Taxonomy" id="1341683"/>
    <lineage>
        <taxon>Bacteria</taxon>
        <taxon>Pseudomonadati</taxon>
        <taxon>Pseudomonadota</taxon>
        <taxon>Gammaproteobacteria</taxon>
        <taxon>Moraxellales</taxon>
        <taxon>Moraxellaceae</taxon>
        <taxon>Acinetobacter</taxon>
    </lineage>
</organism>
<accession>V2UFN7</accession>